<gene>
    <name evidence="2" type="ORF">GQ607_001228</name>
</gene>
<organism evidence="2 3">
    <name type="scientific">Colletotrichum asianum</name>
    <dbReference type="NCBI Taxonomy" id="702518"/>
    <lineage>
        <taxon>Eukaryota</taxon>
        <taxon>Fungi</taxon>
        <taxon>Dikarya</taxon>
        <taxon>Ascomycota</taxon>
        <taxon>Pezizomycotina</taxon>
        <taxon>Sordariomycetes</taxon>
        <taxon>Hypocreomycetidae</taxon>
        <taxon>Glomerellales</taxon>
        <taxon>Glomerellaceae</taxon>
        <taxon>Colletotrichum</taxon>
        <taxon>Colletotrichum gloeosporioides species complex</taxon>
    </lineage>
</organism>
<dbReference type="Proteomes" id="UP000434172">
    <property type="component" value="Unassembled WGS sequence"/>
</dbReference>
<feature type="domain" description="2EXR" evidence="1">
    <location>
        <begin position="59"/>
        <end position="147"/>
    </location>
</feature>
<name>A0A8H3WST1_9PEZI</name>
<dbReference type="InterPro" id="IPR045518">
    <property type="entry name" value="2EXR"/>
</dbReference>
<comment type="caution">
    <text evidence="2">The sequence shown here is derived from an EMBL/GenBank/DDBJ whole genome shotgun (WGS) entry which is preliminary data.</text>
</comment>
<reference evidence="2 3" key="1">
    <citation type="submission" date="2019-12" db="EMBL/GenBank/DDBJ databases">
        <title>A genome sequence resource for the geographically widespread anthracnose pathogen Colletotrichum asianum.</title>
        <authorList>
            <person name="Meng Y."/>
        </authorList>
    </citation>
    <scope>NUCLEOTIDE SEQUENCE [LARGE SCALE GENOMIC DNA]</scope>
    <source>
        <strain evidence="2 3">ICMP 18580</strain>
    </source>
</reference>
<dbReference type="EMBL" id="WOWK01000003">
    <property type="protein sequence ID" value="KAF0331482.1"/>
    <property type="molecule type" value="Genomic_DNA"/>
</dbReference>
<dbReference type="PANTHER" id="PTHR35910">
    <property type="entry name" value="2EXR DOMAIN-CONTAINING PROTEIN"/>
    <property type="match status" value="1"/>
</dbReference>
<keyword evidence="3" id="KW-1185">Reference proteome</keyword>
<accession>A0A8H3WST1</accession>
<evidence type="ECO:0000313" key="2">
    <source>
        <dbReference type="EMBL" id="KAF0331482.1"/>
    </source>
</evidence>
<dbReference type="OrthoDB" id="4813076at2759"/>
<sequence length="204" mass="24521">MKQGESLPLHHRILLQRHRHLRNIITIYHEPPKSVELYVKNLSDVLAEIQQHSNQQNNFHCFQHLPVELQIEVWKWTLVEPQVYCFLRAHHRRDRMLCPRPRPALLVCALSRQIAKENLCRVPQTMRARDTRKDQGWVYVNPATDMFNHDLFDRQSPNCPESWKKIVSGTAVMRKTYEHAFDWFHGHQPIMMTKLEEKWSVKRY</sequence>
<proteinExistence type="predicted"/>
<evidence type="ECO:0000313" key="3">
    <source>
        <dbReference type="Proteomes" id="UP000434172"/>
    </source>
</evidence>
<protein>
    <recommendedName>
        <fullName evidence="1">2EXR domain-containing protein</fullName>
    </recommendedName>
</protein>
<dbReference type="Pfam" id="PF20150">
    <property type="entry name" value="2EXR"/>
    <property type="match status" value="1"/>
</dbReference>
<dbReference type="PANTHER" id="PTHR35910:SF6">
    <property type="entry name" value="2EXR DOMAIN-CONTAINING PROTEIN"/>
    <property type="match status" value="1"/>
</dbReference>
<evidence type="ECO:0000259" key="1">
    <source>
        <dbReference type="Pfam" id="PF20150"/>
    </source>
</evidence>
<dbReference type="AlphaFoldDB" id="A0A8H3WST1"/>